<gene>
    <name evidence="3" type="ORF">CHIRRI_LOCUS13610</name>
</gene>
<dbReference type="OrthoDB" id="118951at2759"/>
<name>A0A9N9S9K8_9DIPT</name>
<dbReference type="InterPro" id="IPR052728">
    <property type="entry name" value="O2_lipid_transport_reg"/>
</dbReference>
<reference evidence="3" key="1">
    <citation type="submission" date="2022-01" db="EMBL/GenBank/DDBJ databases">
        <authorList>
            <person name="King R."/>
        </authorList>
    </citation>
    <scope>NUCLEOTIDE SEQUENCE</scope>
</reference>
<protein>
    <recommendedName>
        <fullName evidence="2">Nose resistant-to-fluoxetine protein N-terminal domain-containing protein</fullName>
    </recommendedName>
</protein>
<dbReference type="Proteomes" id="UP001153620">
    <property type="component" value="Chromosome 4"/>
</dbReference>
<feature type="transmembrane region" description="Helical" evidence="1">
    <location>
        <begin position="597"/>
        <end position="615"/>
    </location>
</feature>
<feature type="transmembrane region" description="Helical" evidence="1">
    <location>
        <begin position="314"/>
        <end position="332"/>
    </location>
</feature>
<dbReference type="SMART" id="SM00703">
    <property type="entry name" value="NRF"/>
    <property type="match status" value="1"/>
</dbReference>
<dbReference type="Pfam" id="PF01757">
    <property type="entry name" value="Acyl_transf_3"/>
    <property type="match status" value="1"/>
</dbReference>
<dbReference type="PANTHER" id="PTHR11161">
    <property type="entry name" value="O-ACYLTRANSFERASE"/>
    <property type="match status" value="1"/>
</dbReference>
<evidence type="ECO:0000313" key="4">
    <source>
        <dbReference type="Proteomes" id="UP001153620"/>
    </source>
</evidence>
<dbReference type="Pfam" id="PF20146">
    <property type="entry name" value="NRF"/>
    <property type="match status" value="1"/>
</dbReference>
<keyword evidence="1" id="KW-0812">Transmembrane</keyword>
<dbReference type="GO" id="GO:0016747">
    <property type="term" value="F:acyltransferase activity, transferring groups other than amino-acyl groups"/>
    <property type="evidence" value="ECO:0007669"/>
    <property type="project" value="InterPro"/>
</dbReference>
<dbReference type="InterPro" id="IPR006621">
    <property type="entry name" value="Nose-resist-to-fluoxetine_N"/>
</dbReference>
<accession>A0A9N9S9K8</accession>
<reference evidence="3" key="2">
    <citation type="submission" date="2022-10" db="EMBL/GenBank/DDBJ databases">
        <authorList>
            <consortium name="ENA_rothamsted_submissions"/>
            <consortium name="culmorum"/>
            <person name="King R."/>
        </authorList>
    </citation>
    <scope>NUCLEOTIDE SEQUENCE</scope>
</reference>
<feature type="transmembrane region" description="Helical" evidence="1">
    <location>
        <begin position="627"/>
        <end position="648"/>
    </location>
</feature>
<dbReference type="InterPro" id="IPR002656">
    <property type="entry name" value="Acyl_transf_3_dom"/>
</dbReference>
<sequence length="673" mass="78228">MRFSQILDFSVFRGFLTRFLGINLNIMWKILIFLLFFVKISLQSEAELRFDNELCDRQLAMFREALASPRMDWAVRMFDYWGKIQSGLTVGNTANFGHYDECIQFLHDTRNLNAGIIQGQYCMINHRATVTKNDTDWNENFDWREVGAYVRSLNLNLRSGICIPASCSALKAIEFANEFLTTADLLATSASCDVKDRHSINGLDVFAIVLFSLFVVVVAASTIYEIYATKNSKSPSKLLSSFSFYTNGYELFDVQKDKSASSINSMHGVRALSVLWVVMGHRRFFHLIFALTNANEVNNWLENIRTVIFQTDHLAVDSFFVMGGLLVVLSFIKDLEKRRASLWRMYLRRYLRYTPLLAMIILFQVTLLKFVVSGPTYNWEGQARNCQTNWWGALLHIQNYLDWTKMCVGHSWYLSADFQLFLVSPLFIFAIWKLGRKLLWMLPLISLVTVVYIFLMAYFYEVPVFYLKLNAETSEIFHRFIYFPTHARMGPWFIGMTTGYLIYKNRIEKFKLPKIFFTIMWIIALSTIFAVILGFYPFMQMNNNTTTVFQNAFYLATFRNAFACGVAWIIFGCENGTGGVVRWFLSWPHWQPISRMGLSVYLIHPIYQSIVIFGQNQPIHFDEITFVHAYFGDILVVLVLSTVLYLTFEVSFANIENYFSYNNINKINSNKLF</sequence>
<feature type="transmembrane region" description="Helical" evidence="1">
    <location>
        <begin position="353"/>
        <end position="372"/>
    </location>
</feature>
<feature type="transmembrane region" description="Helical" evidence="1">
    <location>
        <begin position="515"/>
        <end position="538"/>
    </location>
</feature>
<dbReference type="EMBL" id="OU895880">
    <property type="protein sequence ID" value="CAG9810798.1"/>
    <property type="molecule type" value="Genomic_DNA"/>
</dbReference>
<organism evidence="3 4">
    <name type="scientific">Chironomus riparius</name>
    <dbReference type="NCBI Taxonomy" id="315576"/>
    <lineage>
        <taxon>Eukaryota</taxon>
        <taxon>Metazoa</taxon>
        <taxon>Ecdysozoa</taxon>
        <taxon>Arthropoda</taxon>
        <taxon>Hexapoda</taxon>
        <taxon>Insecta</taxon>
        <taxon>Pterygota</taxon>
        <taxon>Neoptera</taxon>
        <taxon>Endopterygota</taxon>
        <taxon>Diptera</taxon>
        <taxon>Nematocera</taxon>
        <taxon>Chironomoidea</taxon>
        <taxon>Chironomidae</taxon>
        <taxon>Chironominae</taxon>
        <taxon>Chironomus</taxon>
    </lineage>
</organism>
<feature type="transmembrane region" description="Helical" evidence="1">
    <location>
        <begin position="412"/>
        <end position="432"/>
    </location>
</feature>
<dbReference type="PANTHER" id="PTHR11161:SF0">
    <property type="entry name" value="O-ACYLTRANSFERASE LIKE PROTEIN"/>
    <property type="match status" value="1"/>
</dbReference>
<evidence type="ECO:0000313" key="3">
    <source>
        <dbReference type="EMBL" id="CAG9810798.1"/>
    </source>
</evidence>
<evidence type="ECO:0000256" key="1">
    <source>
        <dbReference type="SAM" id="Phobius"/>
    </source>
</evidence>
<dbReference type="AlphaFoldDB" id="A0A9N9S9K8"/>
<keyword evidence="1" id="KW-0472">Membrane</keyword>
<feature type="transmembrane region" description="Helical" evidence="1">
    <location>
        <begin position="439"/>
        <end position="460"/>
    </location>
</feature>
<keyword evidence="1" id="KW-1133">Transmembrane helix</keyword>
<proteinExistence type="predicted"/>
<evidence type="ECO:0000259" key="2">
    <source>
        <dbReference type="SMART" id="SM00703"/>
    </source>
</evidence>
<keyword evidence="4" id="KW-1185">Reference proteome</keyword>
<feature type="transmembrane region" description="Helical" evidence="1">
    <location>
        <begin position="205"/>
        <end position="227"/>
    </location>
</feature>
<feature type="transmembrane region" description="Helical" evidence="1">
    <location>
        <begin position="20"/>
        <end position="42"/>
    </location>
</feature>
<feature type="transmembrane region" description="Helical" evidence="1">
    <location>
        <begin position="480"/>
        <end position="503"/>
    </location>
</feature>
<feature type="domain" description="Nose resistant-to-fluoxetine protein N-terminal" evidence="2">
    <location>
        <begin position="52"/>
        <end position="194"/>
    </location>
</feature>
<feature type="transmembrane region" description="Helical" evidence="1">
    <location>
        <begin position="558"/>
        <end position="585"/>
    </location>
</feature>